<feature type="compositionally biased region" description="Basic and acidic residues" evidence="1">
    <location>
        <begin position="62"/>
        <end position="73"/>
    </location>
</feature>
<accession>A0A2A7AYN2</accession>
<dbReference type="PROSITE" id="PS51257">
    <property type="entry name" value="PROKAR_LIPOPROTEIN"/>
    <property type="match status" value="1"/>
</dbReference>
<feature type="signal peptide" evidence="2">
    <location>
        <begin position="1"/>
        <end position="25"/>
    </location>
</feature>
<evidence type="ECO:0000313" key="3">
    <source>
        <dbReference type="EMBL" id="PDX84161.1"/>
    </source>
</evidence>
<dbReference type="RefSeq" id="WP_097779404.1">
    <property type="nucleotide sequence ID" value="NZ_NMTZ01000018.1"/>
</dbReference>
<dbReference type="AlphaFoldDB" id="A0A2A7AYN2"/>
<comment type="caution">
    <text evidence="3">The sequence shown here is derived from an EMBL/GenBank/DDBJ whole genome shotgun (WGS) entry which is preliminary data.</text>
</comment>
<evidence type="ECO:0000256" key="2">
    <source>
        <dbReference type="SAM" id="SignalP"/>
    </source>
</evidence>
<feature type="region of interest" description="Disordered" evidence="1">
    <location>
        <begin position="34"/>
        <end position="73"/>
    </location>
</feature>
<evidence type="ECO:0000256" key="1">
    <source>
        <dbReference type="SAM" id="MobiDB-lite"/>
    </source>
</evidence>
<reference evidence="3 4" key="1">
    <citation type="journal article" date="2017" name="Front. Microbiol.">
        <title>New Insights into the Diversity of the Genus Faecalibacterium.</title>
        <authorList>
            <person name="Benevides L."/>
            <person name="Burman S."/>
            <person name="Martin R."/>
            <person name="Robert V."/>
            <person name="Thomas M."/>
            <person name="Miquel S."/>
            <person name="Chain F."/>
            <person name="Sokol H."/>
            <person name="Bermudez-Humaran L.G."/>
            <person name="Morrison M."/>
            <person name="Langella P."/>
            <person name="Azevedo V.A."/>
            <person name="Chatel J.M."/>
            <person name="Soares S."/>
        </authorList>
    </citation>
    <scope>NUCLEOTIDE SEQUENCE [LARGE SCALE GENOMIC DNA]</scope>
    <source>
        <strain evidence="3 4">CNCM I 4644</strain>
    </source>
</reference>
<organism evidence="3 4">
    <name type="scientific">Faecalibacterium prausnitzii</name>
    <dbReference type="NCBI Taxonomy" id="853"/>
    <lineage>
        <taxon>Bacteria</taxon>
        <taxon>Bacillati</taxon>
        <taxon>Bacillota</taxon>
        <taxon>Clostridia</taxon>
        <taxon>Eubacteriales</taxon>
        <taxon>Oscillospiraceae</taxon>
        <taxon>Faecalibacterium</taxon>
    </lineage>
</organism>
<proteinExistence type="predicted"/>
<dbReference type="Proteomes" id="UP000220480">
    <property type="component" value="Unassembled WGS sequence"/>
</dbReference>
<evidence type="ECO:0008006" key="5">
    <source>
        <dbReference type="Google" id="ProtNLM"/>
    </source>
</evidence>
<evidence type="ECO:0000313" key="4">
    <source>
        <dbReference type="Proteomes" id="UP000220480"/>
    </source>
</evidence>
<protein>
    <recommendedName>
        <fullName evidence="5">Lipoprotein</fullName>
    </recommendedName>
</protein>
<dbReference type="EMBL" id="NMTZ01000018">
    <property type="protein sequence ID" value="PDX84161.1"/>
    <property type="molecule type" value="Genomic_DNA"/>
</dbReference>
<keyword evidence="2" id="KW-0732">Signal</keyword>
<name>A0A2A7AYN2_9FIRM</name>
<feature type="chain" id="PRO_5012631218" description="Lipoprotein" evidence="2">
    <location>
        <begin position="26"/>
        <end position="316"/>
    </location>
</feature>
<sequence length="316" mass="34644">MRLYKKAAACLLTAAMALSMLTACGGGGTGGNGGGNTPTLPNPGEIVLPGEGGEGEGGGEGTETKPTKTPIDKNKSKLAKFNNEYGGFKEFYVEMQEVDYEDGSVEGSTDGFVAVKGNNAYTKMTLSGKNQKQQLVEQLMLKEFDYNNDYLLLRGSKVAVRTNSYKSQSDDNLSLDTLIANKLPDLMWSTEVKVGPTKYYAEVYNLYSYEYTTCFTADGKPVYQFVRKLNEKQLESATLYKTIQAGSGTSKGLCEMPDGFKKYSVDFRNNTLADANGNEFTIETNNKGDVTSVKDNTGKDVTDDFKWVYDLFEMMS</sequence>
<gene>
    <name evidence="3" type="ORF">CGS59_07000</name>
</gene>
<feature type="compositionally biased region" description="Gly residues" evidence="1">
    <location>
        <begin position="50"/>
        <end position="61"/>
    </location>
</feature>